<dbReference type="CDD" id="cd00067">
    <property type="entry name" value="GAL4"/>
    <property type="match status" value="1"/>
</dbReference>
<dbReference type="Pfam" id="PF00172">
    <property type="entry name" value="Zn_clus"/>
    <property type="match status" value="1"/>
</dbReference>
<evidence type="ECO:0000256" key="3">
    <source>
        <dbReference type="ARBA" id="ARBA00023242"/>
    </source>
</evidence>
<dbReference type="PROSITE" id="PS50048">
    <property type="entry name" value="ZN2_CY6_FUNGAL_2"/>
    <property type="match status" value="1"/>
</dbReference>
<feature type="region of interest" description="Disordered" evidence="4">
    <location>
        <begin position="1"/>
        <end position="23"/>
    </location>
</feature>
<keyword evidence="2" id="KW-0479">Metal-binding</keyword>
<dbReference type="OrthoDB" id="3989227at2759"/>
<dbReference type="GO" id="GO:0008270">
    <property type="term" value="F:zinc ion binding"/>
    <property type="evidence" value="ECO:0007669"/>
    <property type="project" value="InterPro"/>
</dbReference>
<comment type="subcellular location">
    <subcellularLocation>
        <location evidence="1">Nucleus</location>
    </subcellularLocation>
</comment>
<protein>
    <recommendedName>
        <fullName evidence="5">Zn(2)-C6 fungal-type domain-containing protein</fullName>
    </recommendedName>
</protein>
<dbReference type="GO" id="GO:0000981">
    <property type="term" value="F:DNA-binding transcription factor activity, RNA polymerase II-specific"/>
    <property type="evidence" value="ECO:0007669"/>
    <property type="project" value="InterPro"/>
</dbReference>
<feature type="compositionally biased region" description="Low complexity" evidence="4">
    <location>
        <begin position="480"/>
        <end position="495"/>
    </location>
</feature>
<name>A0A2J6R7E9_HYAVF</name>
<dbReference type="PROSITE" id="PS00463">
    <property type="entry name" value="ZN2_CY6_FUNGAL_1"/>
    <property type="match status" value="1"/>
</dbReference>
<proteinExistence type="predicted"/>
<dbReference type="PANTHER" id="PTHR31001">
    <property type="entry name" value="UNCHARACTERIZED TRANSCRIPTIONAL REGULATORY PROTEIN"/>
    <property type="match status" value="1"/>
</dbReference>
<keyword evidence="3" id="KW-0539">Nucleus</keyword>
<dbReference type="GO" id="GO:0006351">
    <property type="term" value="P:DNA-templated transcription"/>
    <property type="evidence" value="ECO:0007669"/>
    <property type="project" value="InterPro"/>
</dbReference>
<evidence type="ECO:0000256" key="1">
    <source>
        <dbReference type="ARBA" id="ARBA00004123"/>
    </source>
</evidence>
<dbReference type="InterPro" id="IPR050613">
    <property type="entry name" value="Sec_Metabolite_Reg"/>
</dbReference>
<dbReference type="SMART" id="SM00906">
    <property type="entry name" value="Fungal_trans"/>
    <property type="match status" value="1"/>
</dbReference>
<feature type="region of interest" description="Disordered" evidence="4">
    <location>
        <begin position="666"/>
        <end position="702"/>
    </location>
</feature>
<dbReference type="SMART" id="SM00066">
    <property type="entry name" value="GAL4"/>
    <property type="match status" value="1"/>
</dbReference>
<dbReference type="PANTHER" id="PTHR31001:SF40">
    <property type="entry name" value="ZN(II)2CYS6 TRANSCRIPTION FACTOR (EUROFUNG)"/>
    <property type="match status" value="1"/>
</dbReference>
<accession>A0A2J6R7E9</accession>
<dbReference type="InterPro" id="IPR001138">
    <property type="entry name" value="Zn2Cys6_DnaBD"/>
</dbReference>
<dbReference type="AlphaFoldDB" id="A0A2J6R7E9"/>
<sequence>MAAPAPSPTHAPKFSGIRRSRPSYSCENCRERRVKCDQTRPKCANCARNEVDCVYGEMNLKRKDPPADAAKNESPVKAVRRNIEGKDTQLNHGYLLLQNGGRSRYVENTFWASVDVEGLELDSLLFDLPLFPLEDICCTAGQDNNRGASSPPCQHYIGTIEPNFSFWASRRPTALRADSHSLASTLSELPPREACDAVYEDFVESVHPLIPLIHLPTFDLLYRRFWDWYKTWTAGDAPDGVLAENPSFLPLLLTVLFTGSIARSMSDTVSTVYLPLERQKKLYSMIPAALAMVGFPHSPSLYSLMAFLLLNSMLIREEESLSSCSFVAVAFRVSQAMGLHKDGTEFGLDEVQIEERRRVWCHLMHLDVMTSIVSGLPLVASSEMFSNTHMIRELRDEYIGKMELIADIDNGSIIDPNYILAAGRYDSTSCIRSILLRQFSPRQVSLVCVNNIEERIEELQVRTEERIKRLSLQSHEEQGSPSSLLNSFPSPSSNNAGEASNSRVQWGRDLLSLMVDKAYCLLYQPTMRNSNLWIELRAKAIPRFQSFLSIFIDMCTTESYLHYQWLYPGAYQPLQPVAVLLTDLLKNPQSLEASKSRVLLEKTFSLLGPEGRVTNGALSVSGWPDQRYASAGAKQAWMRLEKLRSKVWQKLGLDHRVLWMKSIRKTDQQSESVGTPERSASTSQVITQQPLPSEQNEGPDANLSIGAEPQNNPFTVSTADDFGAAYENYFPLSENQIPGMGDMEQGLKSPWQTLGLQADWTGVMPPFSSMNQFD</sequence>
<dbReference type="GO" id="GO:0003677">
    <property type="term" value="F:DNA binding"/>
    <property type="evidence" value="ECO:0007669"/>
    <property type="project" value="InterPro"/>
</dbReference>
<gene>
    <name evidence="6" type="ORF">L207DRAFT_589040</name>
</gene>
<dbReference type="InterPro" id="IPR036864">
    <property type="entry name" value="Zn2-C6_fun-type_DNA-bd_sf"/>
</dbReference>
<dbReference type="SUPFAM" id="SSF57701">
    <property type="entry name" value="Zn2/Cys6 DNA-binding domain"/>
    <property type="match status" value="1"/>
</dbReference>
<keyword evidence="7" id="KW-1185">Reference proteome</keyword>
<feature type="domain" description="Zn(2)-C6 fungal-type" evidence="5">
    <location>
        <begin position="25"/>
        <end position="55"/>
    </location>
</feature>
<organism evidence="6 7">
    <name type="scientific">Hyaloscypha variabilis (strain UAMH 11265 / GT02V1 / F)</name>
    <name type="common">Meliniomyces variabilis</name>
    <dbReference type="NCBI Taxonomy" id="1149755"/>
    <lineage>
        <taxon>Eukaryota</taxon>
        <taxon>Fungi</taxon>
        <taxon>Dikarya</taxon>
        <taxon>Ascomycota</taxon>
        <taxon>Pezizomycotina</taxon>
        <taxon>Leotiomycetes</taxon>
        <taxon>Helotiales</taxon>
        <taxon>Hyaloscyphaceae</taxon>
        <taxon>Hyaloscypha</taxon>
        <taxon>Hyaloscypha variabilis</taxon>
    </lineage>
</organism>
<dbReference type="GO" id="GO:0005634">
    <property type="term" value="C:nucleus"/>
    <property type="evidence" value="ECO:0007669"/>
    <property type="project" value="UniProtKB-SubCell"/>
</dbReference>
<evidence type="ECO:0000313" key="6">
    <source>
        <dbReference type="EMBL" id="PMD34441.1"/>
    </source>
</evidence>
<evidence type="ECO:0000256" key="4">
    <source>
        <dbReference type="SAM" id="MobiDB-lite"/>
    </source>
</evidence>
<evidence type="ECO:0000313" key="7">
    <source>
        <dbReference type="Proteomes" id="UP000235786"/>
    </source>
</evidence>
<evidence type="ECO:0000256" key="2">
    <source>
        <dbReference type="ARBA" id="ARBA00022723"/>
    </source>
</evidence>
<dbReference type="CDD" id="cd12148">
    <property type="entry name" value="fungal_TF_MHR"/>
    <property type="match status" value="1"/>
</dbReference>
<feature type="region of interest" description="Disordered" evidence="4">
    <location>
        <begin position="472"/>
        <end position="500"/>
    </location>
</feature>
<dbReference type="Gene3D" id="4.10.240.10">
    <property type="entry name" value="Zn(2)-C6 fungal-type DNA-binding domain"/>
    <property type="match status" value="1"/>
</dbReference>
<evidence type="ECO:0000259" key="5">
    <source>
        <dbReference type="PROSITE" id="PS50048"/>
    </source>
</evidence>
<feature type="compositionally biased region" description="Polar residues" evidence="4">
    <location>
        <begin position="669"/>
        <end position="696"/>
    </location>
</feature>
<dbReference type="STRING" id="1149755.A0A2J6R7E9"/>
<dbReference type="EMBL" id="KZ613954">
    <property type="protein sequence ID" value="PMD34441.1"/>
    <property type="molecule type" value="Genomic_DNA"/>
</dbReference>
<dbReference type="Pfam" id="PF04082">
    <property type="entry name" value="Fungal_trans"/>
    <property type="match status" value="1"/>
</dbReference>
<reference evidence="6 7" key="1">
    <citation type="submission" date="2016-04" db="EMBL/GenBank/DDBJ databases">
        <title>A degradative enzymes factory behind the ericoid mycorrhizal symbiosis.</title>
        <authorList>
            <consortium name="DOE Joint Genome Institute"/>
            <person name="Martino E."/>
            <person name="Morin E."/>
            <person name="Grelet G."/>
            <person name="Kuo A."/>
            <person name="Kohler A."/>
            <person name="Daghino S."/>
            <person name="Barry K."/>
            <person name="Choi C."/>
            <person name="Cichocki N."/>
            <person name="Clum A."/>
            <person name="Copeland A."/>
            <person name="Hainaut M."/>
            <person name="Haridas S."/>
            <person name="Labutti K."/>
            <person name="Lindquist E."/>
            <person name="Lipzen A."/>
            <person name="Khouja H.-R."/>
            <person name="Murat C."/>
            <person name="Ohm R."/>
            <person name="Olson A."/>
            <person name="Spatafora J."/>
            <person name="Veneault-Fourrey C."/>
            <person name="Henrissat B."/>
            <person name="Grigoriev I."/>
            <person name="Martin F."/>
            <person name="Perotto S."/>
        </authorList>
    </citation>
    <scope>NUCLEOTIDE SEQUENCE [LARGE SCALE GENOMIC DNA]</scope>
    <source>
        <strain evidence="6 7">F</strain>
    </source>
</reference>
<dbReference type="Proteomes" id="UP000235786">
    <property type="component" value="Unassembled WGS sequence"/>
</dbReference>
<dbReference type="InterPro" id="IPR007219">
    <property type="entry name" value="XnlR_reg_dom"/>
</dbReference>